<proteinExistence type="predicted"/>
<name>A0ABU9Q611_9BURK</name>
<feature type="transmembrane region" description="Helical" evidence="1">
    <location>
        <begin position="28"/>
        <end position="48"/>
    </location>
</feature>
<dbReference type="EMBL" id="JAZHGC010000003">
    <property type="protein sequence ID" value="MEM5284859.1"/>
    <property type="molecule type" value="Genomic_DNA"/>
</dbReference>
<evidence type="ECO:0000256" key="1">
    <source>
        <dbReference type="SAM" id="Phobius"/>
    </source>
</evidence>
<keyword evidence="1" id="KW-0472">Membrane</keyword>
<evidence type="ECO:0000313" key="3">
    <source>
        <dbReference type="Proteomes" id="UP001494588"/>
    </source>
</evidence>
<evidence type="ECO:0000313" key="2">
    <source>
        <dbReference type="EMBL" id="MEM5284859.1"/>
    </source>
</evidence>
<accession>A0ABU9Q611</accession>
<feature type="transmembrane region" description="Helical" evidence="1">
    <location>
        <begin position="60"/>
        <end position="79"/>
    </location>
</feature>
<sequence length="104" mass="10981">MSDATRDPTRDAAKKAKVEGHWIGKTSAGVICGFIVALALSGLLVRLAPSASIDAAKAETAMLFVPLVWTGIFSVAYLFRSGLLAWLWLGAASLATLALFEICK</sequence>
<keyword evidence="3" id="KW-1185">Reference proteome</keyword>
<protein>
    <submittedName>
        <fullName evidence="2">Uncharacterized protein</fullName>
    </submittedName>
</protein>
<reference evidence="2 3" key="1">
    <citation type="submission" date="2024-01" db="EMBL/GenBank/DDBJ databases">
        <title>The diversity of rhizobia nodulating Mimosa spp. in eleven states of Brazil covering several biomes is determined by host plant, location, and edaphic factors.</title>
        <authorList>
            <person name="Rouws L."/>
            <person name="Barauna A."/>
            <person name="Beukes C."/>
            <person name="De Faria S.M."/>
            <person name="Gross E."/>
            <person name="Dos Reis Junior F.B."/>
            <person name="Simon M."/>
            <person name="Maluk M."/>
            <person name="Odee D.W."/>
            <person name="Kenicer G."/>
            <person name="Young J.P.W."/>
            <person name="Reis V.M."/>
            <person name="Zilli J."/>
            <person name="James E.K."/>
        </authorList>
    </citation>
    <scope>NUCLEOTIDE SEQUENCE [LARGE SCALE GENOMIC DNA]</scope>
    <source>
        <strain evidence="2 3">JPY77</strain>
    </source>
</reference>
<organism evidence="2 3">
    <name type="scientific">Paraburkholderia sabiae</name>
    <dbReference type="NCBI Taxonomy" id="273251"/>
    <lineage>
        <taxon>Bacteria</taxon>
        <taxon>Pseudomonadati</taxon>
        <taxon>Pseudomonadota</taxon>
        <taxon>Betaproteobacteria</taxon>
        <taxon>Burkholderiales</taxon>
        <taxon>Burkholderiaceae</taxon>
        <taxon>Paraburkholderia</taxon>
    </lineage>
</organism>
<keyword evidence="1" id="KW-1133">Transmembrane helix</keyword>
<comment type="caution">
    <text evidence="2">The sequence shown here is derived from an EMBL/GenBank/DDBJ whole genome shotgun (WGS) entry which is preliminary data.</text>
</comment>
<dbReference type="Proteomes" id="UP001494588">
    <property type="component" value="Unassembled WGS sequence"/>
</dbReference>
<keyword evidence="1" id="KW-0812">Transmembrane</keyword>
<dbReference type="RefSeq" id="WP_233471748.1">
    <property type="nucleotide sequence ID" value="NZ_CAJHCS010000005.1"/>
</dbReference>
<gene>
    <name evidence="2" type="ORF">V4C55_04035</name>
</gene>
<feature type="transmembrane region" description="Helical" evidence="1">
    <location>
        <begin position="85"/>
        <end position="103"/>
    </location>
</feature>